<reference evidence="2 3" key="1">
    <citation type="submission" date="2017-11" db="EMBL/GenBank/DDBJ databases">
        <title>De-novo sequencing of pomegranate (Punica granatum L.) genome.</title>
        <authorList>
            <person name="Akparov Z."/>
            <person name="Amiraslanov A."/>
            <person name="Hajiyeva S."/>
            <person name="Abbasov M."/>
            <person name="Kaur K."/>
            <person name="Hamwieh A."/>
            <person name="Solovyev V."/>
            <person name="Salamov A."/>
            <person name="Braich B."/>
            <person name="Kosarev P."/>
            <person name="Mahmoud A."/>
            <person name="Hajiyev E."/>
            <person name="Babayeva S."/>
            <person name="Izzatullayeva V."/>
            <person name="Mammadov A."/>
            <person name="Mammadov A."/>
            <person name="Sharifova S."/>
            <person name="Ojaghi J."/>
            <person name="Eynullazada K."/>
            <person name="Bayramov B."/>
            <person name="Abdulazimova A."/>
            <person name="Shahmuradov I."/>
        </authorList>
    </citation>
    <scope>NUCLEOTIDE SEQUENCE [LARGE SCALE GENOMIC DNA]</scope>
    <source>
        <strain evidence="3">cv. AG2017</strain>
        <tissue evidence="2">Leaf</tissue>
    </source>
</reference>
<dbReference type="EMBL" id="PGOL01000109">
    <property type="protein sequence ID" value="PKI76742.1"/>
    <property type="molecule type" value="Genomic_DNA"/>
</dbReference>
<evidence type="ECO:0000313" key="2">
    <source>
        <dbReference type="EMBL" id="PKI76742.1"/>
    </source>
</evidence>
<gene>
    <name evidence="2" type="ORF">CRG98_002873</name>
</gene>
<accession>A0A2I0L7R7</accession>
<sequence length="82" mass="8778">MAVSNHFSDVRSRRQNFQFCSSGLVQPASSGPARVQQPPSPVHQRPGPYVAPTAQQLPSSAHWAQSGPTAQSGLIRSSQQPN</sequence>
<keyword evidence="3" id="KW-1185">Reference proteome</keyword>
<dbReference type="Proteomes" id="UP000233551">
    <property type="component" value="Unassembled WGS sequence"/>
</dbReference>
<protein>
    <submittedName>
        <fullName evidence="2">Uncharacterized protein</fullName>
    </submittedName>
</protein>
<dbReference type="AlphaFoldDB" id="A0A2I0L7R7"/>
<feature type="region of interest" description="Disordered" evidence="1">
    <location>
        <begin position="21"/>
        <end position="82"/>
    </location>
</feature>
<evidence type="ECO:0000313" key="3">
    <source>
        <dbReference type="Proteomes" id="UP000233551"/>
    </source>
</evidence>
<evidence type="ECO:0000256" key="1">
    <source>
        <dbReference type="SAM" id="MobiDB-lite"/>
    </source>
</evidence>
<name>A0A2I0L7R7_PUNGR</name>
<feature type="compositionally biased region" description="Polar residues" evidence="1">
    <location>
        <begin position="53"/>
        <end position="82"/>
    </location>
</feature>
<proteinExistence type="predicted"/>
<comment type="caution">
    <text evidence="2">The sequence shown here is derived from an EMBL/GenBank/DDBJ whole genome shotgun (WGS) entry which is preliminary data.</text>
</comment>
<organism evidence="2 3">
    <name type="scientific">Punica granatum</name>
    <name type="common">Pomegranate</name>
    <dbReference type="NCBI Taxonomy" id="22663"/>
    <lineage>
        <taxon>Eukaryota</taxon>
        <taxon>Viridiplantae</taxon>
        <taxon>Streptophyta</taxon>
        <taxon>Embryophyta</taxon>
        <taxon>Tracheophyta</taxon>
        <taxon>Spermatophyta</taxon>
        <taxon>Magnoliopsida</taxon>
        <taxon>eudicotyledons</taxon>
        <taxon>Gunneridae</taxon>
        <taxon>Pentapetalae</taxon>
        <taxon>rosids</taxon>
        <taxon>malvids</taxon>
        <taxon>Myrtales</taxon>
        <taxon>Lythraceae</taxon>
        <taxon>Punica</taxon>
    </lineage>
</organism>